<dbReference type="AlphaFoldDB" id="A0A5J4PPP6"/>
<accession>A0A5J4PPP6</accession>
<gene>
    <name evidence="1" type="ORF">EZS28_056225</name>
</gene>
<reference evidence="1 2" key="1">
    <citation type="submission" date="2019-03" db="EMBL/GenBank/DDBJ databases">
        <title>Single cell metagenomics reveals metabolic interactions within the superorganism composed of flagellate Streblomastix strix and complex community of Bacteroidetes bacteria on its surface.</title>
        <authorList>
            <person name="Treitli S.C."/>
            <person name="Kolisko M."/>
            <person name="Husnik F."/>
            <person name="Keeling P."/>
            <person name="Hampl V."/>
        </authorList>
    </citation>
    <scope>NUCLEOTIDE SEQUENCE [LARGE SCALE GENOMIC DNA]</scope>
    <source>
        <strain evidence="1">ST1C</strain>
    </source>
</reference>
<protein>
    <submittedName>
        <fullName evidence="1">Uncharacterized protein</fullName>
    </submittedName>
</protein>
<feature type="non-terminal residue" evidence="1">
    <location>
        <position position="1"/>
    </location>
</feature>
<sequence length="47" mass="5404">SDTVTDPLAFISTYLPNRYLIDNPLPYVKYLVMIEKCIDPKVNVIDC</sequence>
<evidence type="ECO:0000313" key="2">
    <source>
        <dbReference type="Proteomes" id="UP000324800"/>
    </source>
</evidence>
<name>A0A5J4PPP6_9EUKA</name>
<proteinExistence type="predicted"/>
<dbReference type="EMBL" id="SNRW01049521">
    <property type="protein sequence ID" value="KAA6310891.1"/>
    <property type="molecule type" value="Genomic_DNA"/>
</dbReference>
<evidence type="ECO:0000313" key="1">
    <source>
        <dbReference type="EMBL" id="KAA6310891.1"/>
    </source>
</evidence>
<dbReference type="Proteomes" id="UP000324800">
    <property type="component" value="Unassembled WGS sequence"/>
</dbReference>
<organism evidence="1 2">
    <name type="scientific">Streblomastix strix</name>
    <dbReference type="NCBI Taxonomy" id="222440"/>
    <lineage>
        <taxon>Eukaryota</taxon>
        <taxon>Metamonada</taxon>
        <taxon>Preaxostyla</taxon>
        <taxon>Oxymonadida</taxon>
        <taxon>Streblomastigidae</taxon>
        <taxon>Streblomastix</taxon>
    </lineage>
</organism>
<comment type="caution">
    <text evidence="1">The sequence shown here is derived from an EMBL/GenBank/DDBJ whole genome shotgun (WGS) entry which is preliminary data.</text>
</comment>